<dbReference type="Gene3D" id="3.30.30.30">
    <property type="match status" value="1"/>
</dbReference>
<keyword evidence="2" id="KW-0067">ATP-binding</keyword>
<dbReference type="PANTHER" id="PTHR45639:SF32">
    <property type="entry name" value="HEAT SHOCK PROTEIN PDR13"/>
    <property type="match status" value="1"/>
</dbReference>
<dbReference type="Proteomes" id="UP000799640">
    <property type="component" value="Unassembled WGS sequence"/>
</dbReference>
<dbReference type="EMBL" id="ML996703">
    <property type="protein sequence ID" value="KAF2397330.1"/>
    <property type="molecule type" value="Genomic_DNA"/>
</dbReference>
<feature type="region of interest" description="Disordered" evidence="3">
    <location>
        <begin position="479"/>
        <end position="507"/>
    </location>
</feature>
<dbReference type="PRINTS" id="PR00301">
    <property type="entry name" value="HEATSHOCK70"/>
</dbReference>
<evidence type="ECO:0000256" key="3">
    <source>
        <dbReference type="SAM" id="MobiDB-lite"/>
    </source>
</evidence>
<feature type="compositionally biased region" description="Acidic residues" evidence="3">
    <location>
        <begin position="490"/>
        <end position="505"/>
    </location>
</feature>
<evidence type="ECO:0000313" key="5">
    <source>
        <dbReference type="Proteomes" id="UP000799640"/>
    </source>
</evidence>
<dbReference type="Gene3D" id="3.30.420.40">
    <property type="match status" value="2"/>
</dbReference>
<keyword evidence="1" id="KW-0547">Nucleotide-binding</keyword>
<sequence>MSDSEDAAPRVAIGITFGNSYSSISHTTVEGRAEVIANEEGDRQIPSILSYIDGEEFQGTQAKAQLVRNAKNTVAYWRDFLGKSFESVDPTPCHQSAHPIAHDKTVAFSIHDSESEEPNNVTVSEITTRHLRRLKDSASDFLGKQVTAAVMTVPTNFAEVQKDALREAAQNAGIEVLQFINEPVAALLAYDARPEAKLADKIVVVADLGGTRSDVAVIASRGGVYTLLATSHDWEVSGSKLDEALMDHFAKEFRKKYNTAGDPRKDERSLAKLRLESEAVKKALSLGSTASFSVESLSAGIDFTATITRTRFELLARAHFAAITRLIQSTVEKAGLDPLDVSEIVLCGGTSHVPRVATSLQSAFPEKTVVWAPATRTDAINPSELVARGAAIQASLVADFDQEDIRESCHPVVTVTPHLKDAIGVLAVSGDERGHGKFVPIVLASTSVPVRRTAIINGPPAGGDVLIKICEGSKRIHVEHKEKKEREPVEADSDDSDAELSEDEEPIKSEVWHTERVIAEAALRGVAKGAKIEVQINVGPDTGLTIVAREVGGKASVRGSVPAYEES</sequence>
<accession>A0A6G1HMT7</accession>
<reference evidence="4" key="1">
    <citation type="journal article" date="2020" name="Stud. Mycol.">
        <title>101 Dothideomycetes genomes: a test case for predicting lifestyles and emergence of pathogens.</title>
        <authorList>
            <person name="Haridas S."/>
            <person name="Albert R."/>
            <person name="Binder M."/>
            <person name="Bloem J."/>
            <person name="Labutti K."/>
            <person name="Salamov A."/>
            <person name="Andreopoulos B."/>
            <person name="Baker S."/>
            <person name="Barry K."/>
            <person name="Bills G."/>
            <person name="Bluhm B."/>
            <person name="Cannon C."/>
            <person name="Castanera R."/>
            <person name="Culley D."/>
            <person name="Daum C."/>
            <person name="Ezra D."/>
            <person name="Gonzalez J."/>
            <person name="Henrissat B."/>
            <person name="Kuo A."/>
            <person name="Liang C."/>
            <person name="Lipzen A."/>
            <person name="Lutzoni F."/>
            <person name="Magnuson J."/>
            <person name="Mondo S."/>
            <person name="Nolan M."/>
            <person name="Ohm R."/>
            <person name="Pangilinan J."/>
            <person name="Park H.-J."/>
            <person name="Ramirez L."/>
            <person name="Alfaro M."/>
            <person name="Sun H."/>
            <person name="Tritt A."/>
            <person name="Yoshinaga Y."/>
            <person name="Zwiers L.-H."/>
            <person name="Turgeon B."/>
            <person name="Goodwin S."/>
            <person name="Spatafora J."/>
            <person name="Crous P."/>
            <person name="Grigoriev I."/>
        </authorList>
    </citation>
    <scope>NUCLEOTIDE SEQUENCE</scope>
    <source>
        <strain evidence="4">CBS 262.69</strain>
    </source>
</reference>
<protein>
    <submittedName>
        <fullName evidence="4">Heat shock protein-like protein 70</fullName>
    </submittedName>
</protein>
<dbReference type="CDD" id="cd10232">
    <property type="entry name" value="ASKHA_NBD_HSP70_ScSsz1p-like"/>
    <property type="match status" value="1"/>
</dbReference>
<dbReference type="InterPro" id="IPR013126">
    <property type="entry name" value="Hsp_70_fam"/>
</dbReference>
<keyword evidence="5" id="KW-1185">Reference proteome</keyword>
<dbReference type="Gene3D" id="3.90.640.10">
    <property type="entry name" value="Actin, Chain A, domain 4"/>
    <property type="match status" value="1"/>
</dbReference>
<dbReference type="PROSITE" id="PS01036">
    <property type="entry name" value="HSP70_3"/>
    <property type="match status" value="1"/>
</dbReference>
<dbReference type="SUPFAM" id="SSF53067">
    <property type="entry name" value="Actin-like ATPase domain"/>
    <property type="match status" value="2"/>
</dbReference>
<dbReference type="InterPro" id="IPR018181">
    <property type="entry name" value="Heat_shock_70_CS"/>
</dbReference>
<keyword evidence="4" id="KW-0346">Stress response</keyword>
<evidence type="ECO:0000256" key="1">
    <source>
        <dbReference type="ARBA" id="ARBA00022741"/>
    </source>
</evidence>
<proteinExistence type="predicted"/>
<dbReference type="GO" id="GO:0005634">
    <property type="term" value="C:nucleus"/>
    <property type="evidence" value="ECO:0007669"/>
    <property type="project" value="TreeGrafter"/>
</dbReference>
<dbReference type="GO" id="GO:0005524">
    <property type="term" value="F:ATP binding"/>
    <property type="evidence" value="ECO:0007669"/>
    <property type="project" value="UniProtKB-KW"/>
</dbReference>
<dbReference type="GO" id="GO:0005829">
    <property type="term" value="C:cytosol"/>
    <property type="evidence" value="ECO:0007669"/>
    <property type="project" value="TreeGrafter"/>
</dbReference>
<dbReference type="InterPro" id="IPR043129">
    <property type="entry name" value="ATPase_NBD"/>
</dbReference>
<dbReference type="PANTHER" id="PTHR45639">
    <property type="entry name" value="HSC70CB, ISOFORM G-RELATED"/>
    <property type="match status" value="1"/>
</dbReference>
<dbReference type="AlphaFoldDB" id="A0A6G1HMT7"/>
<evidence type="ECO:0000256" key="2">
    <source>
        <dbReference type="ARBA" id="ARBA00022840"/>
    </source>
</evidence>
<gene>
    <name evidence="4" type="ORF">EJ06DRAFT_532954</name>
</gene>
<dbReference type="GO" id="GO:0140662">
    <property type="term" value="F:ATP-dependent protein folding chaperone"/>
    <property type="evidence" value="ECO:0007669"/>
    <property type="project" value="InterPro"/>
</dbReference>
<dbReference type="FunFam" id="3.30.30.30:FF:000009">
    <property type="entry name" value="Heat shock protein Hsp70"/>
    <property type="match status" value="1"/>
</dbReference>
<organism evidence="4 5">
    <name type="scientific">Trichodelitschia bisporula</name>
    <dbReference type="NCBI Taxonomy" id="703511"/>
    <lineage>
        <taxon>Eukaryota</taxon>
        <taxon>Fungi</taxon>
        <taxon>Dikarya</taxon>
        <taxon>Ascomycota</taxon>
        <taxon>Pezizomycotina</taxon>
        <taxon>Dothideomycetes</taxon>
        <taxon>Dothideomycetes incertae sedis</taxon>
        <taxon>Phaeotrichales</taxon>
        <taxon>Phaeotrichaceae</taxon>
        <taxon>Trichodelitschia</taxon>
    </lineage>
</organism>
<feature type="compositionally biased region" description="Basic and acidic residues" evidence="3">
    <location>
        <begin position="479"/>
        <end position="489"/>
    </location>
</feature>
<dbReference type="FunFam" id="3.90.640.10:FF:000021">
    <property type="entry name" value="Heat shock protein 14"/>
    <property type="match status" value="1"/>
</dbReference>
<dbReference type="OrthoDB" id="29851at2759"/>
<evidence type="ECO:0000313" key="4">
    <source>
        <dbReference type="EMBL" id="KAF2397330.1"/>
    </source>
</evidence>
<name>A0A6G1HMT7_9PEZI</name>
<dbReference type="Pfam" id="PF00012">
    <property type="entry name" value="HSP70"/>
    <property type="match status" value="1"/>
</dbReference>